<evidence type="ECO:0000313" key="3">
    <source>
        <dbReference type="Proteomes" id="UP000494115"/>
    </source>
</evidence>
<dbReference type="GO" id="GO:0042910">
    <property type="term" value="F:xenobiotic transmembrane transporter activity"/>
    <property type="evidence" value="ECO:0007669"/>
    <property type="project" value="TreeGrafter"/>
</dbReference>
<dbReference type="RefSeq" id="WP_175107954.1">
    <property type="nucleotide sequence ID" value="NZ_CADIKM010000057.1"/>
</dbReference>
<dbReference type="Gene3D" id="1.20.1640.10">
    <property type="entry name" value="Multidrug efflux transporter AcrB transmembrane domain"/>
    <property type="match status" value="2"/>
</dbReference>
<dbReference type="PANTHER" id="PTHR32063:SF77">
    <property type="entry name" value="ACR FAMILY TRANSPORT PROTEIN"/>
    <property type="match status" value="1"/>
</dbReference>
<dbReference type="SUPFAM" id="SSF82714">
    <property type="entry name" value="Multidrug efflux transporter AcrB TolC docking domain, DN and DC subdomains"/>
    <property type="match status" value="2"/>
</dbReference>
<dbReference type="Gene3D" id="3.30.2090.10">
    <property type="entry name" value="Multidrug efflux transporter AcrB TolC docking domain, DN and DC subdomains"/>
    <property type="match status" value="2"/>
</dbReference>
<dbReference type="EMBL" id="CADIKM010000057">
    <property type="protein sequence ID" value="CAB3803649.1"/>
    <property type="molecule type" value="Genomic_DNA"/>
</dbReference>
<keyword evidence="1" id="KW-0472">Membrane</keyword>
<dbReference type="SUPFAM" id="SSF82693">
    <property type="entry name" value="Multidrug efflux transporter AcrB pore domain, PN1, PN2, PC1 and PC2 subdomains"/>
    <property type="match status" value="3"/>
</dbReference>
<feature type="transmembrane region" description="Helical" evidence="1">
    <location>
        <begin position="903"/>
        <end position="925"/>
    </location>
</feature>
<protein>
    <submittedName>
        <fullName evidence="2">Multidrug resistance protein MdtC</fullName>
    </submittedName>
</protein>
<dbReference type="AlphaFoldDB" id="A0A6S7C8M4"/>
<accession>A0A6S7C8M4</accession>
<dbReference type="PRINTS" id="PR00702">
    <property type="entry name" value="ACRIFLAVINRP"/>
</dbReference>
<feature type="transmembrane region" description="Helical" evidence="1">
    <location>
        <begin position="386"/>
        <end position="408"/>
    </location>
</feature>
<feature type="transmembrane region" description="Helical" evidence="1">
    <location>
        <begin position="519"/>
        <end position="537"/>
    </location>
</feature>
<feature type="transmembrane region" description="Helical" evidence="1">
    <location>
        <begin position="461"/>
        <end position="488"/>
    </location>
</feature>
<feature type="transmembrane region" description="Helical" evidence="1">
    <location>
        <begin position="429"/>
        <end position="449"/>
    </location>
</feature>
<dbReference type="InterPro" id="IPR001036">
    <property type="entry name" value="Acrflvin-R"/>
</dbReference>
<dbReference type="Gene3D" id="3.30.70.1430">
    <property type="entry name" value="Multidrug efflux transporter AcrB pore domain"/>
    <property type="match status" value="2"/>
</dbReference>
<feature type="transmembrane region" description="Helical" evidence="1">
    <location>
        <begin position="871"/>
        <end position="891"/>
    </location>
</feature>
<feature type="transmembrane region" description="Helical" evidence="1">
    <location>
        <begin position="946"/>
        <end position="965"/>
    </location>
</feature>
<feature type="transmembrane region" description="Helical" evidence="1">
    <location>
        <begin position="334"/>
        <end position="351"/>
    </location>
</feature>
<name>A0A6S7C8M4_9BURK</name>
<dbReference type="Pfam" id="PF00873">
    <property type="entry name" value="ACR_tran"/>
    <property type="match status" value="1"/>
</dbReference>
<sequence>MNFATWSIRNPIPTIVLFLLLAVAGLWGFRALPIQNLPDLNLPTVNVTLTQPGAAPAQLETEVARRVEDSLATLSGLKHVRTSITDGQVSITVQFVLEKKLSDALIETKDAVDRVRSDLPSDLEQPSVSAVTIGSDPMMGYSIASSRMDEEALSWFVDDTVAKTVLGVPGVGKFKRIGGVQREVRVDVDPVRLASLGVTAADVSRALRQVEQESSGGQGQIGQEEQSVRTIATVRQASELDALPIALPNGQQVRLDQVATVRDSIAERTEAALLDGKPVVGFTIYRAKGFDETRIAEGVRAALQKLHAADPSLSVTQVSGSVGYTLEQYDGSMHMLYEGALLAVVVVFLFLRDWRSTLIAATALPLSILPAFAAMAWLGYSLNTLTLLALAVIVGILVDDAIVEVENIERHSRMGKPILVAAGDAVKEIALAVMATTMSLVVVFLPTAMMSGVPGLFFKQFGWTAVIAVLASLLVARMLTPLMAVHLLKAHPPKMEKDGWLMTRYLAVIAWCLGHRKSTAVGAVVFFAASIAIVPLIPSGLIPEADSGYTSVNIELPPGSSLRDTLGVAEATRAALKGVPGIQNIFTTLGNAQQVGADAIQAGEVRKGALILTLVPRSQREHQGVIEGLVRKRLTEVPGARFSVGSGGPGEKLELILSSDNAQALKVSAQAVERELRGVGALSNISSTASLERPEIVVRPDARRAAELGVTTATIGDVVRIASAGDFDAQVARLNLDNRQVYIRVRVPDVDRQNLDTLANMRVNGRNGPIPVSSVADLSIQSGPSQIDRYDRHRYVTIDASLGGMPLGAALKAAKALPSVQGLPSSVKLIQSGDAEMAAELASGFGMAIVIGVLCVFCVLVLLFKDFLQPVTILSALPLSLGGAFVALLAVHSELDVPSMIGLIMLMGIVTKNSILLVEYTIVGLRDRGLSRHEALIDACHKRARPIVMTTVAMIAGMTPIALGLGADASFRQPMAVAVIGGLISSTALSLFVVPVTFTYVDDLERWLRRLFKRRTYSEAHMPAAAPVKASGDLGSVTNHA</sequence>
<dbReference type="PANTHER" id="PTHR32063">
    <property type="match status" value="1"/>
</dbReference>
<evidence type="ECO:0000313" key="2">
    <source>
        <dbReference type="EMBL" id="CAB3803649.1"/>
    </source>
</evidence>
<dbReference type="Gene3D" id="3.30.70.1320">
    <property type="entry name" value="Multidrug efflux transporter AcrB pore domain like"/>
    <property type="match status" value="1"/>
</dbReference>
<feature type="transmembrane region" description="Helical" evidence="1">
    <location>
        <begin position="977"/>
        <end position="1001"/>
    </location>
</feature>
<dbReference type="Gene3D" id="3.30.70.1440">
    <property type="entry name" value="Multidrug efflux transporter AcrB pore domain"/>
    <property type="match status" value="1"/>
</dbReference>
<feature type="transmembrane region" description="Helical" evidence="1">
    <location>
        <begin position="841"/>
        <end position="864"/>
    </location>
</feature>
<evidence type="ECO:0000256" key="1">
    <source>
        <dbReference type="SAM" id="Phobius"/>
    </source>
</evidence>
<keyword evidence="1" id="KW-1133">Transmembrane helix</keyword>
<dbReference type="SUPFAM" id="SSF82866">
    <property type="entry name" value="Multidrug efflux transporter AcrB transmembrane domain"/>
    <property type="match status" value="2"/>
</dbReference>
<keyword evidence="3" id="KW-1185">Reference proteome</keyword>
<keyword evidence="1" id="KW-0812">Transmembrane</keyword>
<organism evidence="2 3">
    <name type="scientific">Pararobbsia alpina</name>
    <dbReference type="NCBI Taxonomy" id="621374"/>
    <lineage>
        <taxon>Bacteria</taxon>
        <taxon>Pseudomonadati</taxon>
        <taxon>Pseudomonadota</taxon>
        <taxon>Betaproteobacteria</taxon>
        <taxon>Burkholderiales</taxon>
        <taxon>Burkholderiaceae</taxon>
        <taxon>Pararobbsia</taxon>
    </lineage>
</organism>
<gene>
    <name evidence="2" type="primary">mdtC_5</name>
    <name evidence="2" type="ORF">LMG28138_05388</name>
</gene>
<dbReference type="InterPro" id="IPR027463">
    <property type="entry name" value="AcrB_DN_DC_subdom"/>
</dbReference>
<dbReference type="Proteomes" id="UP000494115">
    <property type="component" value="Unassembled WGS sequence"/>
</dbReference>
<proteinExistence type="predicted"/>
<reference evidence="2 3" key="1">
    <citation type="submission" date="2020-04" db="EMBL/GenBank/DDBJ databases">
        <authorList>
            <person name="De Canck E."/>
        </authorList>
    </citation>
    <scope>NUCLEOTIDE SEQUENCE [LARGE SCALE GENOMIC DNA]</scope>
    <source>
        <strain evidence="2 3">LMG 28138</strain>
    </source>
</reference>
<dbReference type="GO" id="GO:0005886">
    <property type="term" value="C:plasma membrane"/>
    <property type="evidence" value="ECO:0007669"/>
    <property type="project" value="TreeGrafter"/>
</dbReference>
<feature type="transmembrane region" description="Helical" evidence="1">
    <location>
        <begin position="358"/>
        <end position="380"/>
    </location>
</feature>